<dbReference type="GO" id="GO:0016328">
    <property type="term" value="C:lateral plasma membrane"/>
    <property type="evidence" value="ECO:0007669"/>
    <property type="project" value="TreeGrafter"/>
</dbReference>
<dbReference type="Proteomes" id="UP000018936">
    <property type="component" value="Unassembled WGS sequence"/>
</dbReference>
<dbReference type="PANTHER" id="PTHR12658:SF0">
    <property type="entry name" value="TUBULIN-SPECIFIC CHAPERONE D"/>
    <property type="match status" value="1"/>
</dbReference>
<keyword evidence="3" id="KW-0143">Chaperone</keyword>
<comment type="caution">
    <text evidence="6">The sequence shown here is derived from an EMBL/GenBank/DDBJ whole genome shotgun (WGS) entry which is preliminary data.</text>
</comment>
<feature type="non-terminal residue" evidence="6">
    <location>
        <position position="1"/>
    </location>
</feature>
<dbReference type="Pfam" id="PF25767">
    <property type="entry name" value="ARM_TBCD_2nd"/>
    <property type="match status" value="2"/>
</dbReference>
<dbReference type="GO" id="GO:0005096">
    <property type="term" value="F:GTPase activator activity"/>
    <property type="evidence" value="ECO:0007669"/>
    <property type="project" value="InterPro"/>
</dbReference>
<feature type="domain" description="Tubulin-folding cofactor D ARM repeats" evidence="5">
    <location>
        <begin position="291"/>
        <end position="412"/>
    </location>
</feature>
<dbReference type="GO" id="GO:0070830">
    <property type="term" value="P:bicellular tight junction assembly"/>
    <property type="evidence" value="ECO:0007669"/>
    <property type="project" value="TreeGrafter"/>
</dbReference>
<dbReference type="EMBL" id="AZIM01000017">
    <property type="protein sequence ID" value="ETE73976.1"/>
    <property type="molecule type" value="Genomic_DNA"/>
</dbReference>
<dbReference type="GO" id="GO:0000226">
    <property type="term" value="P:microtubule cytoskeleton organization"/>
    <property type="evidence" value="ECO:0007669"/>
    <property type="project" value="TreeGrafter"/>
</dbReference>
<dbReference type="GO" id="GO:0034333">
    <property type="term" value="P:adherens junction assembly"/>
    <property type="evidence" value="ECO:0007669"/>
    <property type="project" value="TreeGrafter"/>
</dbReference>
<reference evidence="6 7" key="1">
    <citation type="journal article" date="2013" name="Proc. Natl. Acad. Sci. U.S.A.">
        <title>The king cobra genome reveals dynamic gene evolution and adaptation in the snake venom system.</title>
        <authorList>
            <person name="Vonk F.J."/>
            <person name="Casewell N.R."/>
            <person name="Henkel C.V."/>
            <person name="Heimberg A.M."/>
            <person name="Jansen H.J."/>
            <person name="McCleary R.J."/>
            <person name="Kerkkamp H.M."/>
            <person name="Vos R.A."/>
            <person name="Guerreiro I."/>
            <person name="Calvete J.J."/>
            <person name="Wuster W."/>
            <person name="Woods A.E."/>
            <person name="Logan J.M."/>
            <person name="Harrison R.A."/>
            <person name="Castoe T.A."/>
            <person name="de Koning A.P."/>
            <person name="Pollock D.D."/>
            <person name="Yandell M."/>
            <person name="Calderon D."/>
            <person name="Renjifo C."/>
            <person name="Currier R.B."/>
            <person name="Salgado D."/>
            <person name="Pla D."/>
            <person name="Sanz L."/>
            <person name="Hyder A.S."/>
            <person name="Ribeiro J.M."/>
            <person name="Arntzen J.W."/>
            <person name="van den Thillart G.E."/>
            <person name="Boetzer M."/>
            <person name="Pirovano W."/>
            <person name="Dirks R.P."/>
            <person name="Spaink H.P."/>
            <person name="Duboule D."/>
            <person name="McGlinn E."/>
            <person name="Kini R.M."/>
            <person name="Richardson M.K."/>
        </authorList>
    </citation>
    <scope>NUCLEOTIDE SEQUENCE</scope>
    <source>
        <tissue evidence="6">Blood</tissue>
    </source>
</reference>
<dbReference type="PANTHER" id="PTHR12658">
    <property type="entry name" value="BETA-TUBULIN COFACTOR D"/>
    <property type="match status" value="1"/>
</dbReference>
<dbReference type="InterPro" id="IPR022577">
    <property type="entry name" value="TBCD_C"/>
</dbReference>
<evidence type="ECO:0000259" key="4">
    <source>
        <dbReference type="Pfam" id="PF12612"/>
    </source>
</evidence>
<dbReference type="Pfam" id="PF23579">
    <property type="entry name" value="ARM_TBCD"/>
    <property type="match status" value="1"/>
</dbReference>
<comment type="similarity">
    <text evidence="1">Belongs to the TBCD family.</text>
</comment>
<dbReference type="GO" id="GO:0007021">
    <property type="term" value="P:tubulin complex assembly"/>
    <property type="evidence" value="ECO:0007669"/>
    <property type="project" value="InterPro"/>
</dbReference>
<name>V8PJ58_OPHHA</name>
<feature type="domain" description="Tubulin-folding cofactor D C-terminal" evidence="4">
    <location>
        <begin position="937"/>
        <end position="1126"/>
    </location>
</feature>
<feature type="domain" description="Tubulin-folding cofactor D ARM repeats" evidence="5">
    <location>
        <begin position="470"/>
        <end position="561"/>
    </location>
</feature>
<organism evidence="6 7">
    <name type="scientific">Ophiophagus hannah</name>
    <name type="common">King cobra</name>
    <name type="synonym">Naja hannah</name>
    <dbReference type="NCBI Taxonomy" id="8665"/>
    <lineage>
        <taxon>Eukaryota</taxon>
        <taxon>Metazoa</taxon>
        <taxon>Chordata</taxon>
        <taxon>Craniata</taxon>
        <taxon>Vertebrata</taxon>
        <taxon>Euteleostomi</taxon>
        <taxon>Lepidosauria</taxon>
        <taxon>Squamata</taxon>
        <taxon>Bifurcata</taxon>
        <taxon>Unidentata</taxon>
        <taxon>Episquamata</taxon>
        <taxon>Toxicofera</taxon>
        <taxon>Serpentes</taxon>
        <taxon>Colubroidea</taxon>
        <taxon>Elapidae</taxon>
        <taxon>Elapinae</taxon>
        <taxon>Ophiophagus</taxon>
    </lineage>
</organism>
<dbReference type="GO" id="GO:0007023">
    <property type="term" value="P:post-chaperonin tubulin folding pathway"/>
    <property type="evidence" value="ECO:0007669"/>
    <property type="project" value="InterPro"/>
</dbReference>
<evidence type="ECO:0000313" key="7">
    <source>
        <dbReference type="Proteomes" id="UP000018936"/>
    </source>
</evidence>
<dbReference type="InterPro" id="IPR016024">
    <property type="entry name" value="ARM-type_fold"/>
</dbReference>
<evidence type="ECO:0000256" key="2">
    <source>
        <dbReference type="ARBA" id="ARBA00015003"/>
    </source>
</evidence>
<dbReference type="InterPro" id="IPR033162">
    <property type="entry name" value="TBCD"/>
</dbReference>
<dbReference type="AlphaFoldDB" id="V8PJ58"/>
<dbReference type="OrthoDB" id="10253476at2759"/>
<keyword evidence="7" id="KW-1185">Reference proteome</keyword>
<dbReference type="InterPro" id="IPR011989">
    <property type="entry name" value="ARM-like"/>
</dbReference>
<sequence length="1230" mass="139255">MNNDGYDQEDNKCLEPDVIAKGNILESFTESQETQELINHLRLVYEDLILREKVLEKFKVIMDKYQEQPHLLDPHLEWMLNLLLDIIRHEASPPLLIHLAFQFLYIISKVRGYKTFLRLFPHEVADVQPVLDMLVAQNPKEYETWETRYMLLLWLSVTCLIPFDLVRLDGNISSIEGCSRVSTMDRILAVAKSYLVVSDKSRDAAAVLVSKFITRPDVRQKRTADFLDWTLSTLSKSSFQTIEGTIVMDGMLQALAQLFKHGKREDCLPYASTVLECLDNCKLFESNQTILRKLGVKLVQRLGLTFLKPKVAKWRYQRGFRSLAANLQFSGGGLIPQKTENVSIDTGEKEEEEEYDIPGEVENVIEQLLIGLKDKDTIVRWSAAKGIGRLTGRLPKELADDVVGSVLDCFRKLIMRGMVDVWHWLNWEEEACYYLPGYQMEVVLDEEENVFDLENHRQTTLNFHTHESFLIGIVPVILKGLTYDEKRGACSVGSNVRDSACYVCWAFARAYDPLELRPFVNQIASALIIAAIFDRDVNCRRAASAAFQENVGRQGTFPHGIDIVTTADYFAVGNRANCFLNISVYVAGFPEYTQPMIDHLINMKINHWDSVIRELSAKALHNLTPLAPEYITREVLPKLLPLAVGIDLHTRHGAILACAEITHALSLLAEEKKRFISFYLDEKTLEGLKQIHLEVSIYYEKLFWQIGLGGELMRPAVCTLIEKLSLSKMPFRKDPIIDDWQWLINDSLQSLHLISSNSRQQVKESAVSALAALCNEYYCNEEGRANPAEQDLLVQYISGLQSHEEMIRCGFSLALGALPKFLLKGKLQEVLDALKKATSISGGVSFAESRRDGLKAVAKVCLTVGVNGEGSPNEFVCKSNVTEIYNILLDGLNDYTTDSRGDVGAWVREAAMTSLMEITLLLTRTEPALIDANVSKRIMCSVAQQSAEKIDRFRAHAGSVFLTLLYFDNPPVPHIPHREDLERIFPRAEAVTFNWKAPSQAFPRVTHLLGLASYRYHILTGLTVSIGGLTESTLILKTDLVLLKEIQNISELEFQSNQYDIERVSVPLLKMLDQILANGCFDVFITEEKTSGGPVQQCAKLSSHPFPMKLLTLCKEESKRSKDIQKLRSSIAVFCGLVQFPGDMRKKVLFQLFLLLCHPFPVIRKTTASQVYEMLITYSDIAEPDVLENAMTILSDTNWDADLPLLRKQRNYLCDLMKVPKPQLVVKVMF</sequence>
<evidence type="ECO:0000256" key="3">
    <source>
        <dbReference type="ARBA" id="ARBA00023186"/>
    </source>
</evidence>
<dbReference type="Gene3D" id="1.25.10.10">
    <property type="entry name" value="Leucine-rich Repeat Variant"/>
    <property type="match status" value="2"/>
</dbReference>
<dbReference type="GO" id="GO:0048487">
    <property type="term" value="F:beta-tubulin binding"/>
    <property type="evidence" value="ECO:0007669"/>
    <property type="project" value="InterPro"/>
</dbReference>
<dbReference type="Pfam" id="PF12612">
    <property type="entry name" value="TFCD_C"/>
    <property type="match status" value="1"/>
</dbReference>
<dbReference type="SUPFAM" id="SSF48371">
    <property type="entry name" value="ARM repeat"/>
    <property type="match status" value="2"/>
</dbReference>
<evidence type="ECO:0000256" key="1">
    <source>
        <dbReference type="ARBA" id="ARBA00006853"/>
    </source>
</evidence>
<accession>V8PJ58</accession>
<proteinExistence type="inferred from homology"/>
<evidence type="ECO:0000313" key="6">
    <source>
        <dbReference type="EMBL" id="ETE73976.1"/>
    </source>
</evidence>
<protein>
    <recommendedName>
        <fullName evidence="2">Tubulin-specific chaperone D</fullName>
    </recommendedName>
</protein>
<evidence type="ECO:0000259" key="5">
    <source>
        <dbReference type="Pfam" id="PF25767"/>
    </source>
</evidence>
<dbReference type="InterPro" id="IPR058033">
    <property type="entry name" value="ARM_TBCD_2nd"/>
</dbReference>
<gene>
    <name evidence="6" type="primary">TBCD</name>
    <name evidence="6" type="ORF">L345_00194</name>
</gene>